<dbReference type="KEGG" id="dgr:6557365"/>
<dbReference type="Gene3D" id="1.10.220.150">
    <property type="entry name" value="Arf GTPase activating protein"/>
    <property type="match status" value="1"/>
</dbReference>
<dbReference type="STRING" id="7222.B4J329"/>
<keyword evidence="3" id="KW-0813">Transport</keyword>
<evidence type="ECO:0000256" key="2">
    <source>
        <dbReference type="ARBA" id="ARBA00004555"/>
    </source>
</evidence>
<dbReference type="Pfam" id="PF01412">
    <property type="entry name" value="ArfGap"/>
    <property type="match status" value="1"/>
</dbReference>
<evidence type="ECO:0000256" key="12">
    <source>
        <dbReference type="ARBA" id="ARBA00022990"/>
    </source>
</evidence>
<keyword evidence="5" id="KW-0963">Cytoplasm</keyword>
<dbReference type="GO" id="GO:0008270">
    <property type="term" value="F:zinc ion binding"/>
    <property type="evidence" value="ECO:0007669"/>
    <property type="project" value="UniProtKB-KW"/>
</dbReference>
<keyword evidence="9" id="KW-0862">Zinc</keyword>
<keyword evidence="22" id="KW-1185">Reference proteome</keyword>
<keyword evidence="12" id="KW-0007">Acetylation</keyword>
<organism evidence="22">
    <name type="scientific">Drosophila grimshawi</name>
    <name type="common">Hawaiian fruit fly</name>
    <name type="synonym">Idiomyia grimshawi</name>
    <dbReference type="NCBI Taxonomy" id="7222"/>
    <lineage>
        <taxon>Eukaryota</taxon>
        <taxon>Metazoa</taxon>
        <taxon>Ecdysozoa</taxon>
        <taxon>Arthropoda</taxon>
        <taxon>Hexapoda</taxon>
        <taxon>Insecta</taxon>
        <taxon>Pterygota</taxon>
        <taxon>Neoptera</taxon>
        <taxon>Endopterygota</taxon>
        <taxon>Diptera</taxon>
        <taxon>Brachycera</taxon>
        <taxon>Muscomorpha</taxon>
        <taxon>Ephydroidea</taxon>
        <taxon>Drosophilidae</taxon>
        <taxon>Drosophila</taxon>
        <taxon>Hawaiian Drosophila</taxon>
    </lineage>
</organism>
<dbReference type="GO" id="GO:0016192">
    <property type="term" value="P:vesicle-mediated transport"/>
    <property type="evidence" value="ECO:0007669"/>
    <property type="project" value="UniProtKB-KW"/>
</dbReference>
<keyword evidence="13" id="KW-0333">Golgi apparatus</keyword>
<evidence type="ECO:0000313" key="21">
    <source>
        <dbReference type="EMBL" id="EDV96100.1"/>
    </source>
</evidence>
<dbReference type="PRINTS" id="PR00405">
    <property type="entry name" value="REVINTRACTNG"/>
</dbReference>
<dbReference type="PhylomeDB" id="B4J329"/>
<reference evidence="21 22" key="1">
    <citation type="journal article" date="2007" name="Nature">
        <title>Evolution of genes and genomes on the Drosophila phylogeny.</title>
        <authorList>
            <consortium name="Drosophila 12 Genomes Consortium"/>
            <person name="Clark A.G."/>
            <person name="Eisen M.B."/>
            <person name="Smith D.R."/>
            <person name="Bergman C.M."/>
            <person name="Oliver B."/>
            <person name="Markow T.A."/>
            <person name="Kaufman T.C."/>
            <person name="Kellis M."/>
            <person name="Gelbart W."/>
            <person name="Iyer V.N."/>
            <person name="Pollard D.A."/>
            <person name="Sackton T.B."/>
            <person name="Larracuente A.M."/>
            <person name="Singh N.D."/>
            <person name="Abad J.P."/>
            <person name="Abt D.N."/>
            <person name="Adryan B."/>
            <person name="Aguade M."/>
            <person name="Akashi H."/>
            <person name="Anderson W.W."/>
            <person name="Aquadro C.F."/>
            <person name="Ardell D.H."/>
            <person name="Arguello R."/>
            <person name="Artieri C.G."/>
            <person name="Barbash D.A."/>
            <person name="Barker D."/>
            <person name="Barsanti P."/>
            <person name="Batterham P."/>
            <person name="Batzoglou S."/>
            <person name="Begun D."/>
            <person name="Bhutkar A."/>
            <person name="Blanco E."/>
            <person name="Bosak S.A."/>
            <person name="Bradley R.K."/>
            <person name="Brand A.D."/>
            <person name="Brent M.R."/>
            <person name="Brooks A.N."/>
            <person name="Brown R.H."/>
            <person name="Butlin R.K."/>
            <person name="Caggese C."/>
            <person name="Calvi B.R."/>
            <person name="Bernardo de Carvalho A."/>
            <person name="Caspi A."/>
            <person name="Castrezana S."/>
            <person name="Celniker S.E."/>
            <person name="Chang J.L."/>
            <person name="Chapple C."/>
            <person name="Chatterji S."/>
            <person name="Chinwalla A."/>
            <person name="Civetta A."/>
            <person name="Clifton S.W."/>
            <person name="Comeron J.M."/>
            <person name="Costello J.C."/>
            <person name="Coyne J.A."/>
            <person name="Daub J."/>
            <person name="David R.G."/>
            <person name="Delcher A.L."/>
            <person name="Delehaunty K."/>
            <person name="Do C.B."/>
            <person name="Ebling H."/>
            <person name="Edwards K."/>
            <person name="Eickbush T."/>
            <person name="Evans J.D."/>
            <person name="Filipski A."/>
            <person name="Findeiss S."/>
            <person name="Freyhult E."/>
            <person name="Fulton L."/>
            <person name="Fulton R."/>
            <person name="Garcia A.C."/>
            <person name="Gardiner A."/>
            <person name="Garfield D.A."/>
            <person name="Garvin B.E."/>
            <person name="Gibson G."/>
            <person name="Gilbert D."/>
            <person name="Gnerre S."/>
            <person name="Godfrey J."/>
            <person name="Good R."/>
            <person name="Gotea V."/>
            <person name="Gravely B."/>
            <person name="Greenberg A.J."/>
            <person name="Griffiths-Jones S."/>
            <person name="Gross S."/>
            <person name="Guigo R."/>
            <person name="Gustafson E.A."/>
            <person name="Haerty W."/>
            <person name="Hahn M.W."/>
            <person name="Halligan D.L."/>
            <person name="Halpern A.L."/>
            <person name="Halter G.M."/>
            <person name="Han M.V."/>
            <person name="Heger A."/>
            <person name="Hillier L."/>
            <person name="Hinrichs A.S."/>
            <person name="Holmes I."/>
            <person name="Hoskins R.A."/>
            <person name="Hubisz M.J."/>
            <person name="Hultmark D."/>
            <person name="Huntley M.A."/>
            <person name="Jaffe D.B."/>
            <person name="Jagadeeshan S."/>
            <person name="Jeck W.R."/>
            <person name="Johnson J."/>
            <person name="Jones C.D."/>
            <person name="Jordan W.C."/>
            <person name="Karpen G.H."/>
            <person name="Kataoka E."/>
            <person name="Keightley P.D."/>
            <person name="Kheradpour P."/>
            <person name="Kirkness E.F."/>
            <person name="Koerich L.B."/>
            <person name="Kristiansen K."/>
            <person name="Kudrna D."/>
            <person name="Kulathinal R.J."/>
            <person name="Kumar S."/>
            <person name="Kwok R."/>
            <person name="Lander E."/>
            <person name="Langley C.H."/>
            <person name="Lapoint R."/>
            <person name="Lazzaro B.P."/>
            <person name="Lee S.J."/>
            <person name="Levesque L."/>
            <person name="Li R."/>
            <person name="Lin C.F."/>
            <person name="Lin M.F."/>
            <person name="Lindblad-Toh K."/>
            <person name="Llopart A."/>
            <person name="Long M."/>
            <person name="Low L."/>
            <person name="Lozovsky E."/>
            <person name="Lu J."/>
            <person name="Luo M."/>
            <person name="Machado C.A."/>
            <person name="Makalowski W."/>
            <person name="Marzo M."/>
            <person name="Matsuda M."/>
            <person name="Matzkin L."/>
            <person name="McAllister B."/>
            <person name="McBride C.S."/>
            <person name="McKernan B."/>
            <person name="McKernan K."/>
            <person name="Mendez-Lago M."/>
            <person name="Minx P."/>
            <person name="Mollenhauer M.U."/>
            <person name="Montooth K."/>
            <person name="Mount S.M."/>
            <person name="Mu X."/>
            <person name="Myers E."/>
            <person name="Negre B."/>
            <person name="Newfeld S."/>
            <person name="Nielsen R."/>
            <person name="Noor M.A."/>
            <person name="O'Grady P."/>
            <person name="Pachter L."/>
            <person name="Papaceit M."/>
            <person name="Parisi M.J."/>
            <person name="Parisi M."/>
            <person name="Parts L."/>
            <person name="Pedersen J.S."/>
            <person name="Pesole G."/>
            <person name="Phillippy A.M."/>
            <person name="Ponting C.P."/>
            <person name="Pop M."/>
            <person name="Porcelli D."/>
            <person name="Powell J.R."/>
            <person name="Prohaska S."/>
            <person name="Pruitt K."/>
            <person name="Puig M."/>
            <person name="Quesneville H."/>
            <person name="Ram K.R."/>
            <person name="Rand D."/>
            <person name="Rasmussen M.D."/>
            <person name="Reed L.K."/>
            <person name="Reenan R."/>
            <person name="Reily A."/>
            <person name="Remington K.A."/>
            <person name="Rieger T.T."/>
            <person name="Ritchie M.G."/>
            <person name="Robin C."/>
            <person name="Rogers Y.H."/>
            <person name="Rohde C."/>
            <person name="Rozas J."/>
            <person name="Rubenfield M.J."/>
            <person name="Ruiz A."/>
            <person name="Russo S."/>
            <person name="Salzberg S.L."/>
            <person name="Sanchez-Gracia A."/>
            <person name="Saranga D.J."/>
            <person name="Sato H."/>
            <person name="Schaeffer S.W."/>
            <person name="Schatz M.C."/>
            <person name="Schlenke T."/>
            <person name="Schwartz R."/>
            <person name="Segarra C."/>
            <person name="Singh R.S."/>
            <person name="Sirot L."/>
            <person name="Sirota M."/>
            <person name="Sisneros N.B."/>
            <person name="Smith C.D."/>
            <person name="Smith T.F."/>
            <person name="Spieth J."/>
            <person name="Stage D.E."/>
            <person name="Stark A."/>
            <person name="Stephan W."/>
            <person name="Strausberg R.L."/>
            <person name="Strempel S."/>
            <person name="Sturgill D."/>
            <person name="Sutton G."/>
            <person name="Sutton G.G."/>
            <person name="Tao W."/>
            <person name="Teichmann S."/>
            <person name="Tobari Y.N."/>
            <person name="Tomimura Y."/>
            <person name="Tsolas J.M."/>
            <person name="Valente V.L."/>
            <person name="Venter E."/>
            <person name="Venter J.C."/>
            <person name="Vicario S."/>
            <person name="Vieira F.G."/>
            <person name="Vilella A.J."/>
            <person name="Villasante A."/>
            <person name="Walenz B."/>
            <person name="Wang J."/>
            <person name="Wasserman M."/>
            <person name="Watts T."/>
            <person name="Wilson D."/>
            <person name="Wilson R.K."/>
            <person name="Wing R.A."/>
            <person name="Wolfner M.F."/>
            <person name="Wong A."/>
            <person name="Wong G.K."/>
            <person name="Wu C.I."/>
            <person name="Wu G."/>
            <person name="Yamamoto D."/>
            <person name="Yang H.P."/>
            <person name="Yang S.P."/>
            <person name="Yorke J.A."/>
            <person name="Yoshida K."/>
            <person name="Zdobnov E."/>
            <person name="Zhang P."/>
            <person name="Zhang Y."/>
            <person name="Zimin A.V."/>
            <person name="Baldwin J."/>
            <person name="Abdouelleil A."/>
            <person name="Abdulkadir J."/>
            <person name="Abebe A."/>
            <person name="Abera B."/>
            <person name="Abreu J."/>
            <person name="Acer S.C."/>
            <person name="Aftuck L."/>
            <person name="Alexander A."/>
            <person name="An P."/>
            <person name="Anderson E."/>
            <person name="Anderson S."/>
            <person name="Arachi H."/>
            <person name="Azer M."/>
            <person name="Bachantsang P."/>
            <person name="Barry A."/>
            <person name="Bayul T."/>
            <person name="Berlin A."/>
            <person name="Bessette D."/>
            <person name="Bloom T."/>
            <person name="Blye J."/>
            <person name="Boguslavskiy L."/>
            <person name="Bonnet C."/>
            <person name="Boukhgalter B."/>
            <person name="Bourzgui I."/>
            <person name="Brown A."/>
            <person name="Cahill P."/>
            <person name="Channer S."/>
            <person name="Cheshatsang Y."/>
            <person name="Chuda L."/>
            <person name="Citroen M."/>
            <person name="Collymore A."/>
            <person name="Cooke P."/>
            <person name="Costello M."/>
            <person name="D'Aco K."/>
            <person name="Daza R."/>
            <person name="De Haan G."/>
            <person name="DeGray S."/>
            <person name="DeMaso C."/>
            <person name="Dhargay N."/>
            <person name="Dooley K."/>
            <person name="Dooley E."/>
            <person name="Doricent M."/>
            <person name="Dorje P."/>
            <person name="Dorjee K."/>
            <person name="Dupes A."/>
            <person name="Elong R."/>
            <person name="Falk J."/>
            <person name="Farina A."/>
            <person name="Faro S."/>
            <person name="Ferguson D."/>
            <person name="Fisher S."/>
            <person name="Foley C.D."/>
            <person name="Franke A."/>
            <person name="Friedrich D."/>
            <person name="Gadbois L."/>
            <person name="Gearin G."/>
            <person name="Gearin C.R."/>
            <person name="Giannoukos G."/>
            <person name="Goode T."/>
            <person name="Graham J."/>
            <person name="Grandbois E."/>
            <person name="Grewal S."/>
            <person name="Gyaltsen K."/>
            <person name="Hafez N."/>
            <person name="Hagos B."/>
            <person name="Hall J."/>
            <person name="Henson C."/>
            <person name="Hollinger A."/>
            <person name="Honan T."/>
            <person name="Huard M.D."/>
            <person name="Hughes L."/>
            <person name="Hurhula B."/>
            <person name="Husby M.E."/>
            <person name="Kamat A."/>
            <person name="Kanga B."/>
            <person name="Kashin S."/>
            <person name="Khazanovich D."/>
            <person name="Kisner P."/>
            <person name="Lance K."/>
            <person name="Lara M."/>
            <person name="Lee W."/>
            <person name="Lennon N."/>
            <person name="Letendre F."/>
            <person name="LeVine R."/>
            <person name="Lipovsky A."/>
            <person name="Liu X."/>
            <person name="Liu J."/>
            <person name="Liu S."/>
            <person name="Lokyitsang T."/>
            <person name="Lokyitsang Y."/>
            <person name="Lubonja R."/>
            <person name="Lui A."/>
            <person name="MacDonald P."/>
            <person name="Magnisalis V."/>
            <person name="Maru K."/>
            <person name="Matthews C."/>
            <person name="McCusker W."/>
            <person name="McDonough S."/>
            <person name="Mehta T."/>
            <person name="Meldrim J."/>
            <person name="Meneus L."/>
            <person name="Mihai O."/>
            <person name="Mihalev A."/>
            <person name="Mihova T."/>
            <person name="Mittelman R."/>
            <person name="Mlenga V."/>
            <person name="Montmayeur A."/>
            <person name="Mulrain L."/>
            <person name="Navidi A."/>
            <person name="Naylor J."/>
            <person name="Negash T."/>
            <person name="Nguyen T."/>
            <person name="Nguyen N."/>
            <person name="Nicol R."/>
            <person name="Norbu C."/>
            <person name="Norbu N."/>
            <person name="Novod N."/>
            <person name="O'Neill B."/>
            <person name="Osman S."/>
            <person name="Markiewicz E."/>
            <person name="Oyono O.L."/>
            <person name="Patti C."/>
            <person name="Phunkhang P."/>
            <person name="Pierre F."/>
            <person name="Priest M."/>
            <person name="Raghuraman S."/>
            <person name="Rege F."/>
            <person name="Reyes R."/>
            <person name="Rise C."/>
            <person name="Rogov P."/>
            <person name="Ross K."/>
            <person name="Ryan E."/>
            <person name="Settipalli S."/>
            <person name="Shea T."/>
            <person name="Sherpa N."/>
            <person name="Shi L."/>
            <person name="Shih D."/>
            <person name="Sparrow T."/>
            <person name="Spaulding J."/>
            <person name="Stalker J."/>
            <person name="Stange-Thomann N."/>
            <person name="Stavropoulos S."/>
            <person name="Stone C."/>
            <person name="Strader C."/>
            <person name="Tesfaye S."/>
            <person name="Thomson T."/>
            <person name="Thoulutsang Y."/>
            <person name="Thoulutsang D."/>
            <person name="Topham K."/>
            <person name="Topping I."/>
            <person name="Tsamla T."/>
            <person name="Vassiliev H."/>
            <person name="Vo A."/>
            <person name="Wangchuk T."/>
            <person name="Wangdi T."/>
            <person name="Weiand M."/>
            <person name="Wilkinson J."/>
            <person name="Wilson A."/>
            <person name="Yadav S."/>
            <person name="Young G."/>
            <person name="Yu Q."/>
            <person name="Zembek L."/>
            <person name="Zhong D."/>
            <person name="Zimmer A."/>
            <person name="Zwirko Z."/>
            <person name="Jaffe D.B."/>
            <person name="Alvarez P."/>
            <person name="Brockman W."/>
            <person name="Butler J."/>
            <person name="Chin C."/>
            <person name="Gnerre S."/>
            <person name="Grabherr M."/>
            <person name="Kleber M."/>
            <person name="Mauceli E."/>
            <person name="MacCallum I."/>
        </authorList>
    </citation>
    <scope>NUCLEOTIDE SEQUENCE [LARGE SCALE GENOMIC DNA]</scope>
    <source>
        <strain evidence="22">Tucson 15287-2541.00</strain>
    </source>
</reference>
<evidence type="ECO:0000256" key="3">
    <source>
        <dbReference type="ARBA" id="ARBA00022448"/>
    </source>
</evidence>
<dbReference type="EMBL" id="CH916366">
    <property type="protein sequence ID" value="EDV96100.1"/>
    <property type="molecule type" value="Genomic_DNA"/>
</dbReference>
<evidence type="ECO:0000256" key="5">
    <source>
        <dbReference type="ARBA" id="ARBA00022490"/>
    </source>
</evidence>
<proteinExistence type="predicted"/>
<evidence type="ECO:0000256" key="11">
    <source>
        <dbReference type="ARBA" id="ARBA00022927"/>
    </source>
</evidence>
<keyword evidence="11" id="KW-0653">Protein transport</keyword>
<dbReference type="PANTHER" id="PTHR46395:SF1">
    <property type="entry name" value="ADP-RIBOSYLATION FACTOR GTPASE-ACTIVATING PROTEIN 1"/>
    <property type="match status" value="1"/>
</dbReference>
<evidence type="ECO:0000256" key="18">
    <source>
        <dbReference type="PROSITE-ProRule" id="PRU00288"/>
    </source>
</evidence>
<protein>
    <recommendedName>
        <fullName evidence="15">ADP-ribosylation factor GTPase-activating protein 1</fullName>
    </recommendedName>
    <alternativeName>
        <fullName evidence="17">ADP-ribosylation factor 1 GTPase-activating protein</fullName>
    </alternativeName>
    <alternativeName>
        <fullName evidence="16">ARF1-directed GTPase-activating protein</fullName>
    </alternativeName>
</protein>
<evidence type="ECO:0000256" key="6">
    <source>
        <dbReference type="ARBA" id="ARBA00022553"/>
    </source>
</evidence>
<dbReference type="GO" id="GO:0000139">
    <property type="term" value="C:Golgi membrane"/>
    <property type="evidence" value="ECO:0007669"/>
    <property type="project" value="TreeGrafter"/>
</dbReference>
<evidence type="ECO:0000256" key="16">
    <source>
        <dbReference type="ARBA" id="ARBA00077418"/>
    </source>
</evidence>
<evidence type="ECO:0000259" key="20">
    <source>
        <dbReference type="PROSITE" id="PS50115"/>
    </source>
</evidence>
<gene>
    <name evidence="21" type="primary">Dgri\GH16066</name>
    <name evidence="21" type="ORF">Dgri_GH16066</name>
</gene>
<feature type="region of interest" description="Disordered" evidence="19">
    <location>
        <begin position="121"/>
        <end position="181"/>
    </location>
</feature>
<keyword evidence="6" id="KW-0597">Phosphoprotein</keyword>
<feature type="compositionally biased region" description="Acidic residues" evidence="19">
    <location>
        <begin position="468"/>
        <end position="477"/>
    </location>
</feature>
<dbReference type="eggNOG" id="KOG0704">
    <property type="taxonomic scope" value="Eukaryota"/>
</dbReference>
<dbReference type="GO" id="GO:0015031">
    <property type="term" value="P:protein transport"/>
    <property type="evidence" value="ECO:0007669"/>
    <property type="project" value="UniProtKB-KW"/>
</dbReference>
<dbReference type="SUPFAM" id="SSF57863">
    <property type="entry name" value="ArfGap/RecO-like zinc finger"/>
    <property type="match status" value="1"/>
</dbReference>
<feature type="compositionally biased region" description="Polar residues" evidence="19">
    <location>
        <begin position="411"/>
        <end position="442"/>
    </location>
</feature>
<dbReference type="InParanoid" id="B4J329"/>
<evidence type="ECO:0000256" key="10">
    <source>
        <dbReference type="ARBA" id="ARBA00022892"/>
    </source>
</evidence>
<dbReference type="Proteomes" id="UP000001070">
    <property type="component" value="Unassembled WGS sequence"/>
</dbReference>
<comment type="function">
    <text evidence="14">GTPase-activating protein (GAP) for the ADP ribosylation factor 1 (ARF1). Involved in membrane trafficking and /or vesicle transport. Promotes hydrolysis of the ARF1-bound GTP and thus, is required for the dissociation of coat proteins from Golgi-derived membranes and vesicles, a prerequisite for vesicle's fusion with target compartment. Probably regulates ARF1-mediated transport via its interaction with the KDELR proteins and TMED2. Overexpression induces the redistribution of the entire Golgi complex to the endoplasmic reticulum, as when ARF1 is deactivated. Its activity is stimulated by phosphoinosides and inhibited by phosphatidylcholine.</text>
</comment>
<evidence type="ECO:0000256" key="8">
    <source>
        <dbReference type="ARBA" id="ARBA00022771"/>
    </source>
</evidence>
<dbReference type="GO" id="GO:0045806">
    <property type="term" value="P:negative regulation of endocytosis"/>
    <property type="evidence" value="ECO:0007669"/>
    <property type="project" value="EnsemblMetazoa"/>
</dbReference>
<dbReference type="GO" id="GO:0005795">
    <property type="term" value="C:Golgi stack"/>
    <property type="evidence" value="ECO:0007669"/>
    <property type="project" value="EnsemblMetazoa"/>
</dbReference>
<feature type="compositionally biased region" description="Gly residues" evidence="19">
    <location>
        <begin position="163"/>
        <end position="179"/>
    </location>
</feature>
<dbReference type="SMR" id="B4J329"/>
<evidence type="ECO:0000256" key="17">
    <source>
        <dbReference type="ARBA" id="ARBA00081514"/>
    </source>
</evidence>
<evidence type="ECO:0000256" key="15">
    <source>
        <dbReference type="ARBA" id="ARBA00071258"/>
    </source>
</evidence>
<dbReference type="InterPro" id="IPR001164">
    <property type="entry name" value="ArfGAP_dom"/>
</dbReference>
<dbReference type="FunFam" id="1.10.220.150:FF:000008">
    <property type="entry name" value="ADP-ribosylation factor GTPase activating protein 1"/>
    <property type="match status" value="1"/>
</dbReference>
<feature type="compositionally biased region" description="Polar residues" evidence="19">
    <location>
        <begin position="366"/>
        <end position="375"/>
    </location>
</feature>
<feature type="region of interest" description="Disordered" evidence="19">
    <location>
        <begin position="409"/>
        <end position="477"/>
    </location>
</feature>
<dbReference type="HOGENOM" id="CLU_044516_3_0_1"/>
<dbReference type="SMART" id="SM00105">
    <property type="entry name" value="ArfGap"/>
    <property type="match status" value="1"/>
</dbReference>
<comment type="subcellular location">
    <subcellularLocation>
        <location evidence="1">Cytoplasm</location>
    </subcellularLocation>
    <subcellularLocation>
        <location evidence="2">Golgi apparatus</location>
    </subcellularLocation>
</comment>
<dbReference type="GO" id="GO:0005096">
    <property type="term" value="F:GTPase activator activity"/>
    <property type="evidence" value="ECO:0007669"/>
    <property type="project" value="UniProtKB-KW"/>
</dbReference>
<sequence length="477" mass="51437">MASPRTRRVLQELKPQDDNSKCFECGTHNPQWVSVTYGIWICLECSGKHRSLGVHLSFVRSVTMDKWKDIELEKMKAGGNRNAREFLEDQPDWNERAPITQRYNSKAAALYRDKISTLAQGKTWTQKDAESRLSNSNSYSSNSYGSNSATGGGSSQPRENATGYGGSTGGGGYQNGGGAYNETAGYQQFQTQEFKDQKEEFFSRRQVENASRPANLPPNQGGKYAGFGFTREPPPKTQSQELIDSTLTTLASGWSLFSSNASKLANTAKEKAVTTVNLASTKIKDGTLLESVQSGVTEAASKVSDIGKRGWNNLSGSNTATSQSGYSDPSMEDNAYQRSHSVGGNLAGGLGQQSGVSDSDWGGWQDNANNKTHLTSSSSYQNQLSSNAIGGTTSASGLTQDDDWSGFDAASYQNAETSYQNTPSGGQSVRRNMKLQETSQKLSEGFDNLDVKNVKPAATAPSGKASAEDDAWDLLMN</sequence>
<dbReference type="FunCoup" id="B4J329">
    <property type="interactions" value="2251"/>
</dbReference>
<dbReference type="AlphaFoldDB" id="B4J329"/>
<evidence type="ECO:0000313" key="22">
    <source>
        <dbReference type="Proteomes" id="UP000001070"/>
    </source>
</evidence>
<feature type="compositionally biased region" description="Polar residues" evidence="19">
    <location>
        <begin position="312"/>
        <end position="327"/>
    </location>
</feature>
<feature type="compositionally biased region" description="Low complexity" evidence="19">
    <location>
        <begin position="134"/>
        <end position="149"/>
    </location>
</feature>
<evidence type="ECO:0000256" key="14">
    <source>
        <dbReference type="ARBA" id="ARBA00058112"/>
    </source>
</evidence>
<feature type="domain" description="Arf-GAP" evidence="20">
    <location>
        <begin position="7"/>
        <end position="124"/>
    </location>
</feature>
<dbReference type="CDD" id="cd08830">
    <property type="entry name" value="ArfGap_ArfGap1"/>
    <property type="match status" value="1"/>
</dbReference>
<keyword evidence="10" id="KW-0931">ER-Golgi transport</keyword>
<dbReference type="InterPro" id="IPR038508">
    <property type="entry name" value="ArfGAP_dom_sf"/>
</dbReference>
<dbReference type="PANTHER" id="PTHR46395">
    <property type="entry name" value="ADP-RIBOSYLATION FACTOR GTPASE-ACTIVATING PROTEIN 1"/>
    <property type="match status" value="1"/>
</dbReference>
<accession>B4J329</accession>
<evidence type="ECO:0000256" key="13">
    <source>
        <dbReference type="ARBA" id="ARBA00023034"/>
    </source>
</evidence>
<evidence type="ECO:0000256" key="9">
    <source>
        <dbReference type="ARBA" id="ARBA00022833"/>
    </source>
</evidence>
<dbReference type="GO" id="GO:0032013">
    <property type="term" value="P:negative regulation of ARF protein signal transduction"/>
    <property type="evidence" value="ECO:0007669"/>
    <property type="project" value="EnsemblMetazoa"/>
</dbReference>
<keyword evidence="4" id="KW-0343">GTPase activation</keyword>
<evidence type="ECO:0000256" key="7">
    <source>
        <dbReference type="ARBA" id="ARBA00022723"/>
    </source>
</evidence>
<dbReference type="OMA" id="AWDLLMN"/>
<evidence type="ECO:0000256" key="4">
    <source>
        <dbReference type="ARBA" id="ARBA00022468"/>
    </source>
</evidence>
<dbReference type="PROSITE" id="PS50115">
    <property type="entry name" value="ARFGAP"/>
    <property type="match status" value="1"/>
</dbReference>
<feature type="region of interest" description="Disordered" evidence="19">
    <location>
        <begin position="307"/>
        <end position="379"/>
    </location>
</feature>
<keyword evidence="7" id="KW-0479">Metal-binding</keyword>
<dbReference type="OrthoDB" id="983479at2759"/>
<evidence type="ECO:0000256" key="1">
    <source>
        <dbReference type="ARBA" id="ARBA00004496"/>
    </source>
</evidence>
<evidence type="ECO:0000256" key="19">
    <source>
        <dbReference type="SAM" id="MobiDB-lite"/>
    </source>
</evidence>
<keyword evidence="8 18" id="KW-0863">Zinc-finger</keyword>
<name>B4J329_DROGR</name>
<dbReference type="InterPro" id="IPR037278">
    <property type="entry name" value="ARFGAP/RecO"/>
</dbReference>